<proteinExistence type="predicted"/>
<comment type="caution">
    <text evidence="2">The sequence shown here is derived from an EMBL/GenBank/DDBJ whole genome shotgun (WGS) entry which is preliminary data.</text>
</comment>
<evidence type="ECO:0000313" key="2">
    <source>
        <dbReference type="EMBL" id="CAG7836212.1"/>
    </source>
</evidence>
<gene>
    <name evidence="2" type="ORF">AFUS01_LOCUS45478</name>
</gene>
<dbReference type="OrthoDB" id="18440at2759"/>
<dbReference type="EMBL" id="CAJVCH010570927">
    <property type="protein sequence ID" value="CAG7836212.1"/>
    <property type="molecule type" value="Genomic_DNA"/>
</dbReference>
<evidence type="ECO:0000259" key="1">
    <source>
        <dbReference type="PROSITE" id="PS00028"/>
    </source>
</evidence>
<feature type="domain" description="C2H2-type" evidence="1">
    <location>
        <begin position="161"/>
        <end position="181"/>
    </location>
</feature>
<name>A0A8J2LTB9_9HEXA</name>
<dbReference type="Proteomes" id="UP000708208">
    <property type="component" value="Unassembled WGS sequence"/>
</dbReference>
<keyword evidence="3" id="KW-1185">Reference proteome</keyword>
<evidence type="ECO:0000313" key="3">
    <source>
        <dbReference type="Proteomes" id="UP000708208"/>
    </source>
</evidence>
<sequence length="379" mass="42189">MVNLKIQRAGLKGGLTILKKQVDAIDIDTISMTSYTFLTERLRDCRMKIEQNHDDLLEDVKKDLPFSLFKKFARAFKKETMSLQEKRKTRVAAVKAKGKSVKKSKDKEKFVDLQPNFEIVSNASLKHGDQGHSYEPLVVSKTSSLPLCAADQNTPVHWYLCGRCKLLLNSKEMMDLHRQTHRNSGGTKMAQRIDSVPELLKEPATDIANANAEEGHGPFKMPPLPQIAEDRVSVSIIPGTDVLSSIDSSSSNKISLDEQVQDSSGVGVSTALRDSIFKRGSYVKKALDGHSSVDDDDTPYDDCELPDFSKAPAFRHLKTHLNDDCTLTKKSNGLTRDSRLRSKKSSTIRYTGSIIRADSVARRSSTEKINLNSYSPMSP</sequence>
<dbReference type="InterPro" id="IPR013087">
    <property type="entry name" value="Znf_C2H2_type"/>
</dbReference>
<protein>
    <recommendedName>
        <fullName evidence="1">C2H2-type domain-containing protein</fullName>
    </recommendedName>
</protein>
<organism evidence="2 3">
    <name type="scientific">Allacma fusca</name>
    <dbReference type="NCBI Taxonomy" id="39272"/>
    <lineage>
        <taxon>Eukaryota</taxon>
        <taxon>Metazoa</taxon>
        <taxon>Ecdysozoa</taxon>
        <taxon>Arthropoda</taxon>
        <taxon>Hexapoda</taxon>
        <taxon>Collembola</taxon>
        <taxon>Symphypleona</taxon>
        <taxon>Sminthuridae</taxon>
        <taxon>Allacma</taxon>
    </lineage>
</organism>
<accession>A0A8J2LTB9</accession>
<dbReference type="AlphaFoldDB" id="A0A8J2LTB9"/>
<reference evidence="2" key="1">
    <citation type="submission" date="2021-06" db="EMBL/GenBank/DDBJ databases">
        <authorList>
            <person name="Hodson N. C."/>
            <person name="Mongue J. A."/>
            <person name="Jaron S. K."/>
        </authorList>
    </citation>
    <scope>NUCLEOTIDE SEQUENCE</scope>
</reference>
<dbReference type="PROSITE" id="PS00028">
    <property type="entry name" value="ZINC_FINGER_C2H2_1"/>
    <property type="match status" value="1"/>
</dbReference>